<dbReference type="CDD" id="cd03801">
    <property type="entry name" value="GT4_PimA-like"/>
    <property type="match status" value="1"/>
</dbReference>
<protein>
    <submittedName>
        <fullName evidence="2">Glycosyltransferase family 1 protein</fullName>
    </submittedName>
</protein>
<dbReference type="EMBL" id="RCZP01000040">
    <property type="protein sequence ID" value="TPG46413.1"/>
    <property type="molecule type" value="Genomic_DNA"/>
</dbReference>
<accession>A0A502FAP8</accession>
<dbReference type="Pfam" id="PF00534">
    <property type="entry name" value="Glycos_transf_1"/>
    <property type="match status" value="1"/>
</dbReference>
<dbReference type="Gene3D" id="3.40.50.2000">
    <property type="entry name" value="Glycogen Phosphorylase B"/>
    <property type="match status" value="2"/>
</dbReference>
<dbReference type="PANTHER" id="PTHR12526:SF635">
    <property type="entry name" value="GLYCOSYL TRANSFERASE GROUP 1"/>
    <property type="match status" value="1"/>
</dbReference>
<dbReference type="InterPro" id="IPR001296">
    <property type="entry name" value="Glyco_trans_1"/>
</dbReference>
<dbReference type="GO" id="GO:0016757">
    <property type="term" value="F:glycosyltransferase activity"/>
    <property type="evidence" value="ECO:0007669"/>
    <property type="project" value="InterPro"/>
</dbReference>
<dbReference type="PANTHER" id="PTHR12526">
    <property type="entry name" value="GLYCOSYLTRANSFERASE"/>
    <property type="match status" value="1"/>
</dbReference>
<comment type="caution">
    <text evidence="2">The sequence shown here is derived from an EMBL/GenBank/DDBJ whole genome shotgun (WGS) entry which is preliminary data.</text>
</comment>
<dbReference type="AlphaFoldDB" id="A0A502FAP8"/>
<evidence type="ECO:0000313" key="2">
    <source>
        <dbReference type="EMBL" id="TPG46413.1"/>
    </source>
</evidence>
<organism evidence="2 3">
    <name type="scientific">Muricoccus nepalensis</name>
    <dbReference type="NCBI Taxonomy" id="1854500"/>
    <lineage>
        <taxon>Bacteria</taxon>
        <taxon>Pseudomonadati</taxon>
        <taxon>Pseudomonadota</taxon>
        <taxon>Alphaproteobacteria</taxon>
        <taxon>Acetobacterales</taxon>
        <taxon>Roseomonadaceae</taxon>
        <taxon>Muricoccus</taxon>
    </lineage>
</organism>
<name>A0A502FAP8_9PROT</name>
<evidence type="ECO:0000259" key="1">
    <source>
        <dbReference type="Pfam" id="PF00534"/>
    </source>
</evidence>
<reference evidence="2 3" key="1">
    <citation type="journal article" date="2019" name="Environ. Microbiol.">
        <title>Species interactions and distinct microbial communities in high Arctic permafrost affected cryosols are associated with the CH4 and CO2 gas fluxes.</title>
        <authorList>
            <person name="Altshuler I."/>
            <person name="Hamel J."/>
            <person name="Turney S."/>
            <person name="Magnuson E."/>
            <person name="Levesque R."/>
            <person name="Greer C."/>
            <person name="Whyte L.G."/>
        </authorList>
    </citation>
    <scope>NUCLEOTIDE SEQUENCE [LARGE SCALE GENOMIC DNA]</scope>
    <source>
        <strain evidence="2 3">S9.3B</strain>
    </source>
</reference>
<dbReference type="SUPFAM" id="SSF53756">
    <property type="entry name" value="UDP-Glycosyltransferase/glycogen phosphorylase"/>
    <property type="match status" value="1"/>
</dbReference>
<dbReference type="RefSeq" id="WP_140886395.1">
    <property type="nucleotide sequence ID" value="NZ_RCZP01000040.1"/>
</dbReference>
<dbReference type="Proteomes" id="UP000317078">
    <property type="component" value="Unassembled WGS sequence"/>
</dbReference>
<gene>
    <name evidence="2" type="ORF">EAH89_24670</name>
</gene>
<keyword evidence="3" id="KW-1185">Reference proteome</keyword>
<proteinExistence type="predicted"/>
<dbReference type="OrthoDB" id="9801573at2"/>
<feature type="domain" description="Glycosyl transferase family 1" evidence="1">
    <location>
        <begin position="174"/>
        <end position="330"/>
    </location>
</feature>
<sequence length="347" mass="38041">MRIGVLTDQIPFVEGGAELHARNLCAALRDAGHQAEILSMPFKWFPPDRIAPQILAARLLDVTESSGMSIDRVIGLKFPAYLMEHPNKVLWILHQHRTAYDLWGTNLGDLHSQPGGEAAMQAVRAADDRVIPRAIRVYANSRRVSERLQRYNGIASEPLYHPPPDAGRYTCGTDEGFLLVPSRINTTKRQSLLLEAMFHVRSDVRVVIVGRPEAEDLLLGLKARAAALAAGRVTFAGVVSDDEKLRLYATCRGVVFVPYDEDYGYVTLEAMLSGKPVVTCTDSGGVLEFVTNGETGLVAEPDPVALAAAIDRLWSDPALARRLGAQGRERYHQLGIGWPQVVEALTA</sequence>
<keyword evidence="2" id="KW-0808">Transferase</keyword>
<evidence type="ECO:0000313" key="3">
    <source>
        <dbReference type="Proteomes" id="UP000317078"/>
    </source>
</evidence>